<reference evidence="1 2" key="1">
    <citation type="journal article" date="2013" name="Genome Announc.">
        <title>Complete Genome Sequence of Glaciecola psychrophila Strain 170T.</title>
        <authorList>
            <person name="Yin J."/>
            <person name="Chen J."/>
            <person name="Liu G."/>
            <person name="Yu Y."/>
            <person name="Song L."/>
            <person name="Wang X."/>
            <person name="Qu X."/>
        </authorList>
    </citation>
    <scope>NUCLEOTIDE SEQUENCE [LARGE SCALE GENOMIC DNA]</scope>
    <source>
        <strain evidence="1 2">170</strain>
    </source>
</reference>
<keyword evidence="2" id="KW-1185">Reference proteome</keyword>
<evidence type="ECO:0000313" key="1">
    <source>
        <dbReference type="EMBL" id="AGH42601.1"/>
    </source>
</evidence>
<accession>K6YTK6</accession>
<proteinExistence type="predicted"/>
<evidence type="ECO:0000313" key="2">
    <source>
        <dbReference type="Proteomes" id="UP000011864"/>
    </source>
</evidence>
<protein>
    <submittedName>
        <fullName evidence="1">Uncharacterized protein</fullName>
    </submittedName>
</protein>
<dbReference type="AlphaFoldDB" id="K6YTK6"/>
<dbReference type="EMBL" id="CP003837">
    <property type="protein sequence ID" value="AGH42601.1"/>
    <property type="molecule type" value="Genomic_DNA"/>
</dbReference>
<dbReference type="Proteomes" id="UP000011864">
    <property type="component" value="Chromosome"/>
</dbReference>
<dbReference type="PATRIC" id="fig|1129794.4.peg.485"/>
<organism evidence="1 2">
    <name type="scientific">Paraglaciecola psychrophila 170</name>
    <dbReference type="NCBI Taxonomy" id="1129794"/>
    <lineage>
        <taxon>Bacteria</taxon>
        <taxon>Pseudomonadati</taxon>
        <taxon>Pseudomonadota</taxon>
        <taxon>Gammaproteobacteria</taxon>
        <taxon>Alteromonadales</taxon>
        <taxon>Alteromonadaceae</taxon>
        <taxon>Paraglaciecola</taxon>
    </lineage>
</organism>
<dbReference type="HOGENOM" id="CLU_3314093_0_0_6"/>
<sequence length="39" mass="4616">MLKINILVSFAYMFDEKILNILRFKTSVFGQNIQCLYVT</sequence>
<dbReference type="KEGG" id="gps:C427_0491"/>
<name>K6YTK6_9ALTE</name>
<gene>
    <name evidence="1" type="ORF">C427_0491</name>
</gene>